<evidence type="ECO:0000256" key="1">
    <source>
        <dbReference type="ARBA" id="ARBA00004479"/>
    </source>
</evidence>
<dbReference type="GO" id="GO:0002474">
    <property type="term" value="P:antigen processing and presentation of peptide antigen via MHC class I"/>
    <property type="evidence" value="ECO:0007669"/>
    <property type="project" value="UniProtKB-KW"/>
</dbReference>
<dbReference type="GO" id="GO:0042612">
    <property type="term" value="C:MHC class I protein complex"/>
    <property type="evidence" value="ECO:0007669"/>
    <property type="project" value="UniProtKB-KW"/>
</dbReference>
<name>A0A7K5Z9I6_9AVES</name>
<dbReference type="OrthoDB" id="8936120at2759"/>
<dbReference type="InterPro" id="IPR050208">
    <property type="entry name" value="MHC_class-I_related"/>
</dbReference>
<dbReference type="GO" id="GO:0005615">
    <property type="term" value="C:extracellular space"/>
    <property type="evidence" value="ECO:0007669"/>
    <property type="project" value="TreeGrafter"/>
</dbReference>
<evidence type="ECO:0000256" key="2">
    <source>
        <dbReference type="ARBA" id="ARBA00022451"/>
    </source>
</evidence>
<evidence type="ECO:0000256" key="9">
    <source>
        <dbReference type="ARBA" id="ARBA00023180"/>
    </source>
</evidence>
<evidence type="ECO:0000259" key="10">
    <source>
        <dbReference type="Pfam" id="PF00129"/>
    </source>
</evidence>
<evidence type="ECO:0000256" key="5">
    <source>
        <dbReference type="ARBA" id="ARBA00022859"/>
    </source>
</evidence>
<dbReference type="SUPFAM" id="SSF54452">
    <property type="entry name" value="MHC antigen-recognition domain"/>
    <property type="match status" value="1"/>
</dbReference>
<proteinExistence type="predicted"/>
<dbReference type="EMBL" id="VYZE01003661">
    <property type="protein sequence ID" value="NWU73486.1"/>
    <property type="molecule type" value="Genomic_DNA"/>
</dbReference>
<dbReference type="GO" id="GO:0009897">
    <property type="term" value="C:external side of plasma membrane"/>
    <property type="evidence" value="ECO:0007669"/>
    <property type="project" value="TreeGrafter"/>
</dbReference>
<evidence type="ECO:0000313" key="11">
    <source>
        <dbReference type="EMBL" id="NWU73486.1"/>
    </source>
</evidence>
<gene>
    <name evidence="11" type="primary">Mr1</name>
    <name evidence="11" type="ORF">PTEBUR_R15472</name>
</gene>
<feature type="non-terminal residue" evidence="11">
    <location>
        <position position="55"/>
    </location>
</feature>
<feature type="domain" description="MHC class I-like antigen recognition-like" evidence="10">
    <location>
        <begin position="1"/>
        <end position="55"/>
    </location>
</feature>
<comment type="subcellular location">
    <subcellularLocation>
        <location evidence="1">Membrane</location>
        <topology evidence="1">Single-pass type I membrane protein</topology>
    </subcellularLocation>
</comment>
<dbReference type="Pfam" id="PF00129">
    <property type="entry name" value="MHC_I"/>
    <property type="match status" value="1"/>
</dbReference>
<dbReference type="Proteomes" id="UP000522270">
    <property type="component" value="Unassembled WGS sequence"/>
</dbReference>
<keyword evidence="8" id="KW-1015">Disulfide bond</keyword>
<accession>A0A7K5Z9I6</accession>
<evidence type="ECO:0000256" key="3">
    <source>
        <dbReference type="ARBA" id="ARBA00022692"/>
    </source>
</evidence>
<dbReference type="GO" id="GO:0006955">
    <property type="term" value="P:immune response"/>
    <property type="evidence" value="ECO:0007669"/>
    <property type="project" value="TreeGrafter"/>
</dbReference>
<dbReference type="InterPro" id="IPR037055">
    <property type="entry name" value="MHC_I-like_Ag-recog_sf"/>
</dbReference>
<protein>
    <submittedName>
        <fullName evidence="11">HMR1 protein</fullName>
    </submittedName>
</protein>
<evidence type="ECO:0000256" key="8">
    <source>
        <dbReference type="ARBA" id="ARBA00023157"/>
    </source>
</evidence>
<dbReference type="InterPro" id="IPR011161">
    <property type="entry name" value="MHC_I-like_Ag-recog"/>
</dbReference>
<keyword evidence="7" id="KW-0472">Membrane</keyword>
<keyword evidence="6" id="KW-1133">Transmembrane helix</keyword>
<organism evidence="11 12">
    <name type="scientific">Pterocles burchelli</name>
    <dbReference type="NCBI Taxonomy" id="2585816"/>
    <lineage>
        <taxon>Eukaryota</taxon>
        <taxon>Metazoa</taxon>
        <taxon>Chordata</taxon>
        <taxon>Craniata</taxon>
        <taxon>Vertebrata</taxon>
        <taxon>Euteleostomi</taxon>
        <taxon>Archelosauria</taxon>
        <taxon>Archosauria</taxon>
        <taxon>Dinosauria</taxon>
        <taxon>Saurischia</taxon>
        <taxon>Theropoda</taxon>
        <taxon>Coelurosauria</taxon>
        <taxon>Aves</taxon>
        <taxon>Neognathae</taxon>
        <taxon>Neoaves</taxon>
        <taxon>Columbimorphae</taxon>
        <taxon>Pterocliformes</taxon>
        <taxon>Pteroclidae</taxon>
        <taxon>Pterocles</taxon>
    </lineage>
</organism>
<dbReference type="InterPro" id="IPR011162">
    <property type="entry name" value="MHC_I/II-like_Ag-recog"/>
</dbReference>
<dbReference type="PANTHER" id="PTHR16675:SF242">
    <property type="entry name" value="MAJOR HISTOCOMPATIBILITY COMPLEX CLASS I-RELATED GENE PROTEIN"/>
    <property type="match status" value="1"/>
</dbReference>
<evidence type="ECO:0000256" key="4">
    <source>
        <dbReference type="ARBA" id="ARBA00022729"/>
    </source>
</evidence>
<dbReference type="PANTHER" id="PTHR16675">
    <property type="entry name" value="MHC CLASS I-RELATED"/>
    <property type="match status" value="1"/>
</dbReference>
<dbReference type="AlphaFoldDB" id="A0A7K5Z9I6"/>
<reference evidence="11 12" key="1">
    <citation type="submission" date="2019-09" db="EMBL/GenBank/DDBJ databases">
        <title>Bird 10,000 Genomes (B10K) Project - Family phase.</title>
        <authorList>
            <person name="Zhang G."/>
        </authorList>
    </citation>
    <scope>NUCLEOTIDE SEQUENCE [LARGE SCALE GENOMIC DNA]</scope>
    <source>
        <strain evidence="11">B10K-DU-027-49</strain>
        <tissue evidence="11">Muscle</tissue>
    </source>
</reference>
<dbReference type="Gene3D" id="3.30.500.10">
    <property type="entry name" value="MHC class I-like antigen recognition-like"/>
    <property type="match status" value="1"/>
</dbReference>
<feature type="non-terminal residue" evidence="11">
    <location>
        <position position="1"/>
    </location>
</feature>
<keyword evidence="3" id="KW-0812">Transmembrane</keyword>
<sequence length="55" mass="6034">SLPYFGFGVSEPSLGVPQYMAVGYVDGNLISRYDSDTGRAEPRAEWMAANLGQEY</sequence>
<keyword evidence="5" id="KW-0391">Immunity</keyword>
<keyword evidence="12" id="KW-1185">Reference proteome</keyword>
<comment type="caution">
    <text evidence="11">The sequence shown here is derived from an EMBL/GenBank/DDBJ whole genome shotgun (WGS) entry which is preliminary data.</text>
</comment>
<evidence type="ECO:0000256" key="7">
    <source>
        <dbReference type="ARBA" id="ARBA00023136"/>
    </source>
</evidence>
<keyword evidence="9" id="KW-0325">Glycoprotein</keyword>
<evidence type="ECO:0000256" key="6">
    <source>
        <dbReference type="ARBA" id="ARBA00022989"/>
    </source>
</evidence>
<keyword evidence="2" id="KW-0490">MHC I</keyword>
<evidence type="ECO:0000313" key="12">
    <source>
        <dbReference type="Proteomes" id="UP000522270"/>
    </source>
</evidence>
<keyword evidence="4" id="KW-0732">Signal</keyword>